<keyword evidence="3" id="KW-1185">Reference proteome</keyword>
<dbReference type="GO" id="GO:0003676">
    <property type="term" value="F:nucleic acid binding"/>
    <property type="evidence" value="ECO:0007669"/>
    <property type="project" value="InterPro"/>
</dbReference>
<dbReference type="AlphaFoldDB" id="A0A8B6DD96"/>
<dbReference type="InterPro" id="IPR001584">
    <property type="entry name" value="Integrase_cat-core"/>
</dbReference>
<protein>
    <recommendedName>
        <fullName evidence="1">Integrase catalytic domain-containing protein</fullName>
    </recommendedName>
</protein>
<sequence length="103" mass="11777">MQNYQTGAPMDRIQLDILGPFPKSRRGSKYVLVLVDQFSKWTEAYPLADQTAETVAETVVREFFSRFGIPLEVHTDQGKNFDCGVMRLRQLLGWAKTRTTLPP</sequence>
<dbReference type="Pfam" id="PF00665">
    <property type="entry name" value="rve"/>
    <property type="match status" value="1"/>
</dbReference>
<organism evidence="2 3">
    <name type="scientific">Mytilus galloprovincialis</name>
    <name type="common">Mediterranean mussel</name>
    <dbReference type="NCBI Taxonomy" id="29158"/>
    <lineage>
        <taxon>Eukaryota</taxon>
        <taxon>Metazoa</taxon>
        <taxon>Spiralia</taxon>
        <taxon>Lophotrochozoa</taxon>
        <taxon>Mollusca</taxon>
        <taxon>Bivalvia</taxon>
        <taxon>Autobranchia</taxon>
        <taxon>Pteriomorphia</taxon>
        <taxon>Mytilida</taxon>
        <taxon>Mytiloidea</taxon>
        <taxon>Mytilidae</taxon>
        <taxon>Mytilinae</taxon>
        <taxon>Mytilus</taxon>
    </lineage>
</organism>
<gene>
    <name evidence="2" type="ORF">MGAL_10B092589</name>
</gene>
<dbReference type="InterPro" id="IPR036397">
    <property type="entry name" value="RNaseH_sf"/>
</dbReference>
<feature type="domain" description="Integrase catalytic" evidence="1">
    <location>
        <begin position="5"/>
        <end position="103"/>
    </location>
</feature>
<accession>A0A8B6DD96</accession>
<name>A0A8B6DD96_MYTGA</name>
<dbReference type="SUPFAM" id="SSF53098">
    <property type="entry name" value="Ribonuclease H-like"/>
    <property type="match status" value="1"/>
</dbReference>
<dbReference type="PANTHER" id="PTHR37984:SF15">
    <property type="entry name" value="INTEGRASE CATALYTIC DOMAIN-CONTAINING PROTEIN"/>
    <property type="match status" value="1"/>
</dbReference>
<evidence type="ECO:0000259" key="1">
    <source>
        <dbReference type="PROSITE" id="PS50994"/>
    </source>
</evidence>
<evidence type="ECO:0000313" key="2">
    <source>
        <dbReference type="EMBL" id="VDI16995.1"/>
    </source>
</evidence>
<comment type="caution">
    <text evidence="2">The sequence shown here is derived from an EMBL/GenBank/DDBJ whole genome shotgun (WGS) entry which is preliminary data.</text>
</comment>
<evidence type="ECO:0000313" key="3">
    <source>
        <dbReference type="Proteomes" id="UP000596742"/>
    </source>
</evidence>
<dbReference type="PANTHER" id="PTHR37984">
    <property type="entry name" value="PROTEIN CBG26694"/>
    <property type="match status" value="1"/>
</dbReference>
<dbReference type="OrthoDB" id="10062030at2759"/>
<dbReference type="PROSITE" id="PS50994">
    <property type="entry name" value="INTEGRASE"/>
    <property type="match status" value="1"/>
</dbReference>
<reference evidence="2" key="1">
    <citation type="submission" date="2018-11" db="EMBL/GenBank/DDBJ databases">
        <authorList>
            <person name="Alioto T."/>
            <person name="Alioto T."/>
        </authorList>
    </citation>
    <scope>NUCLEOTIDE SEQUENCE</scope>
</reference>
<dbReference type="InterPro" id="IPR012337">
    <property type="entry name" value="RNaseH-like_sf"/>
</dbReference>
<dbReference type="Proteomes" id="UP000596742">
    <property type="component" value="Unassembled WGS sequence"/>
</dbReference>
<dbReference type="InterPro" id="IPR050951">
    <property type="entry name" value="Retrovirus_Pol_polyprotein"/>
</dbReference>
<proteinExistence type="predicted"/>
<dbReference type="GO" id="GO:0015074">
    <property type="term" value="P:DNA integration"/>
    <property type="evidence" value="ECO:0007669"/>
    <property type="project" value="InterPro"/>
</dbReference>
<dbReference type="Gene3D" id="3.30.420.10">
    <property type="entry name" value="Ribonuclease H-like superfamily/Ribonuclease H"/>
    <property type="match status" value="1"/>
</dbReference>
<dbReference type="EMBL" id="UYJE01003160">
    <property type="protein sequence ID" value="VDI16995.1"/>
    <property type="molecule type" value="Genomic_DNA"/>
</dbReference>